<evidence type="ECO:0000259" key="10">
    <source>
        <dbReference type="PROSITE" id="PS50081"/>
    </source>
</evidence>
<evidence type="ECO:0000256" key="5">
    <source>
        <dbReference type="ARBA" id="ARBA00023002"/>
    </source>
</evidence>
<organism evidence="12 13">
    <name type="scientific">Taxus chinensis</name>
    <name type="common">Chinese yew</name>
    <name type="synonym">Taxus wallichiana var. chinensis</name>
    <dbReference type="NCBI Taxonomy" id="29808"/>
    <lineage>
        <taxon>Eukaryota</taxon>
        <taxon>Viridiplantae</taxon>
        <taxon>Streptophyta</taxon>
        <taxon>Embryophyta</taxon>
        <taxon>Tracheophyta</taxon>
        <taxon>Spermatophyta</taxon>
        <taxon>Pinopsida</taxon>
        <taxon>Pinidae</taxon>
        <taxon>Conifers II</taxon>
        <taxon>Cupressales</taxon>
        <taxon>Taxaceae</taxon>
        <taxon>Taxus</taxon>
    </lineage>
</organism>
<dbReference type="EC" id="1.8.1.8" evidence="1"/>
<dbReference type="GO" id="GO:0004791">
    <property type="term" value="F:thioredoxin-disulfide reductase (NADPH) activity"/>
    <property type="evidence" value="ECO:0007669"/>
    <property type="project" value="InterPro"/>
</dbReference>
<accession>A0AA38GBT5</accession>
<evidence type="ECO:0000256" key="1">
    <source>
        <dbReference type="ARBA" id="ARBA00012612"/>
    </source>
</evidence>
<dbReference type="PANTHER" id="PTHR13871:SF7">
    <property type="entry name" value="NUCLEOREDOXIN 2-RELATED"/>
    <property type="match status" value="1"/>
</dbReference>
<dbReference type="InterPro" id="IPR004146">
    <property type="entry name" value="DC1"/>
</dbReference>
<dbReference type="SUPFAM" id="SSF57889">
    <property type="entry name" value="Cysteine-rich domain"/>
    <property type="match status" value="1"/>
</dbReference>
<dbReference type="PANTHER" id="PTHR13871">
    <property type="entry name" value="THIOREDOXIN"/>
    <property type="match status" value="1"/>
</dbReference>
<feature type="domain" description="Phorbol-ester/DAG-type" evidence="10">
    <location>
        <begin position="558"/>
        <end position="608"/>
    </location>
</feature>
<dbReference type="SUPFAM" id="SSF52833">
    <property type="entry name" value="Thioredoxin-like"/>
    <property type="match status" value="2"/>
</dbReference>
<evidence type="ECO:0000313" key="12">
    <source>
        <dbReference type="EMBL" id="KAH9318585.1"/>
    </source>
</evidence>
<evidence type="ECO:0000256" key="8">
    <source>
        <dbReference type="ARBA" id="ARBA00047388"/>
    </source>
</evidence>
<evidence type="ECO:0000256" key="2">
    <source>
        <dbReference type="ARBA" id="ARBA00022723"/>
    </source>
</evidence>
<evidence type="ECO:0000256" key="7">
    <source>
        <dbReference type="ARBA" id="ARBA00025782"/>
    </source>
</evidence>
<name>A0AA38GBT5_TAXCH</name>
<dbReference type="InterPro" id="IPR046349">
    <property type="entry name" value="C1-like_sf"/>
</dbReference>
<dbReference type="AlphaFoldDB" id="A0AA38GBT5"/>
<dbReference type="InterPro" id="IPR013766">
    <property type="entry name" value="Thioredoxin_domain"/>
</dbReference>
<dbReference type="Pfam" id="PF13905">
    <property type="entry name" value="Thioredoxin_8"/>
    <property type="match status" value="2"/>
</dbReference>
<comment type="catalytic activity">
    <reaction evidence="8">
        <text>[protein]-dithiol + NAD(+) = [protein]-disulfide + NADH + H(+)</text>
        <dbReference type="Rhea" id="RHEA:18749"/>
        <dbReference type="Rhea" id="RHEA-COMP:10593"/>
        <dbReference type="Rhea" id="RHEA-COMP:10594"/>
        <dbReference type="ChEBI" id="CHEBI:15378"/>
        <dbReference type="ChEBI" id="CHEBI:29950"/>
        <dbReference type="ChEBI" id="CHEBI:50058"/>
        <dbReference type="ChEBI" id="CHEBI:57540"/>
        <dbReference type="ChEBI" id="CHEBI:57945"/>
        <dbReference type="EC" id="1.8.1.8"/>
    </reaction>
</comment>
<feature type="domain" description="Thioredoxin" evidence="11">
    <location>
        <begin position="357"/>
        <end position="546"/>
    </location>
</feature>
<dbReference type="CDD" id="cd03009">
    <property type="entry name" value="TryX_like_TryX_NRX"/>
    <property type="match status" value="1"/>
</dbReference>
<keyword evidence="6" id="KW-0520">NAD</keyword>
<keyword evidence="4" id="KW-0862">Zinc</keyword>
<comment type="caution">
    <text evidence="12">The sequence shown here is derived from an EMBL/GenBank/DDBJ whole genome shotgun (WGS) entry which is preliminary data.</text>
</comment>
<protein>
    <recommendedName>
        <fullName evidence="1">protein-disulfide reductase</fullName>
        <ecNumber evidence="1">1.8.1.8</ecNumber>
    </recommendedName>
</protein>
<dbReference type="PROSITE" id="PS50081">
    <property type="entry name" value="ZF_DAG_PE_2"/>
    <property type="match status" value="1"/>
</dbReference>
<comment type="similarity">
    <text evidence="7">Belongs to the nucleoredoxin family.</text>
</comment>
<dbReference type="EMBL" id="JAHRHJ020000004">
    <property type="protein sequence ID" value="KAH9318585.1"/>
    <property type="molecule type" value="Genomic_DNA"/>
</dbReference>
<dbReference type="PROSITE" id="PS51352">
    <property type="entry name" value="THIOREDOXIN_2"/>
    <property type="match status" value="1"/>
</dbReference>
<keyword evidence="13" id="KW-1185">Reference proteome</keyword>
<evidence type="ECO:0000256" key="9">
    <source>
        <dbReference type="ARBA" id="ARBA00047804"/>
    </source>
</evidence>
<reference evidence="12 13" key="1">
    <citation type="journal article" date="2021" name="Nat. Plants">
        <title>The Taxus genome provides insights into paclitaxel biosynthesis.</title>
        <authorList>
            <person name="Xiong X."/>
            <person name="Gou J."/>
            <person name="Liao Q."/>
            <person name="Li Y."/>
            <person name="Zhou Q."/>
            <person name="Bi G."/>
            <person name="Li C."/>
            <person name="Du R."/>
            <person name="Wang X."/>
            <person name="Sun T."/>
            <person name="Guo L."/>
            <person name="Liang H."/>
            <person name="Lu P."/>
            <person name="Wu Y."/>
            <person name="Zhang Z."/>
            <person name="Ro D.K."/>
            <person name="Shang Y."/>
            <person name="Huang S."/>
            <person name="Yan J."/>
        </authorList>
    </citation>
    <scope>NUCLEOTIDE SEQUENCE [LARGE SCALE GENOMIC DNA]</scope>
    <source>
        <strain evidence="12">Ta-2019</strain>
    </source>
</reference>
<dbReference type="InterPro" id="IPR012336">
    <property type="entry name" value="Thioredoxin-like_fold"/>
</dbReference>
<evidence type="ECO:0000256" key="3">
    <source>
        <dbReference type="ARBA" id="ARBA00022737"/>
    </source>
</evidence>
<dbReference type="InterPro" id="IPR036249">
    <property type="entry name" value="Thioredoxin-like_sf"/>
</dbReference>
<keyword evidence="5" id="KW-0560">Oxidoreductase</keyword>
<evidence type="ECO:0000256" key="6">
    <source>
        <dbReference type="ARBA" id="ARBA00023027"/>
    </source>
</evidence>
<gene>
    <name evidence="12" type="ORF">KI387_020354</name>
</gene>
<keyword evidence="3" id="KW-0677">Repeat</keyword>
<dbReference type="InterPro" id="IPR052259">
    <property type="entry name" value="Nucleoredoxin-like"/>
</dbReference>
<dbReference type="Pfam" id="PF03107">
    <property type="entry name" value="C1_2"/>
    <property type="match status" value="1"/>
</dbReference>
<dbReference type="InterPro" id="IPR002219">
    <property type="entry name" value="PKC_DAG/PE"/>
</dbReference>
<dbReference type="OMA" id="CQNFTPI"/>
<keyword evidence="2" id="KW-0479">Metal-binding</keyword>
<dbReference type="Proteomes" id="UP000824469">
    <property type="component" value="Unassembled WGS sequence"/>
</dbReference>
<evidence type="ECO:0000256" key="4">
    <source>
        <dbReference type="ARBA" id="ARBA00022833"/>
    </source>
</evidence>
<dbReference type="GO" id="GO:0046872">
    <property type="term" value="F:metal ion binding"/>
    <property type="evidence" value="ECO:0007669"/>
    <property type="project" value="UniProtKB-KW"/>
</dbReference>
<comment type="catalytic activity">
    <reaction evidence="9">
        <text>[protein]-dithiol + NADP(+) = [protein]-disulfide + NADPH + H(+)</text>
        <dbReference type="Rhea" id="RHEA:18753"/>
        <dbReference type="Rhea" id="RHEA-COMP:10593"/>
        <dbReference type="Rhea" id="RHEA-COMP:10594"/>
        <dbReference type="ChEBI" id="CHEBI:15378"/>
        <dbReference type="ChEBI" id="CHEBI:29950"/>
        <dbReference type="ChEBI" id="CHEBI:50058"/>
        <dbReference type="ChEBI" id="CHEBI:57783"/>
        <dbReference type="ChEBI" id="CHEBI:58349"/>
        <dbReference type="EC" id="1.8.1.8"/>
    </reaction>
</comment>
<evidence type="ECO:0000313" key="13">
    <source>
        <dbReference type="Proteomes" id="UP000824469"/>
    </source>
</evidence>
<dbReference type="InterPro" id="IPR045870">
    <property type="entry name" value="TryX_NRX_thioredoxin_dom"/>
</dbReference>
<sequence>MRIQGTGIDIGETYVRKLNSITMAEELRQINSIEIKTCPTGLPLKNMDFFLMNSLKNPVKSSVLDGKLIGILIGPHWLYIPLQHALGVVFQSHEELKKGGKEVVFVYVAADRDEEVIHTLKRCGQENQIDGRCDMECFESVLKILPTDWLAVPFEPSSASDVRAQLISSYRSGIFTLAFVGSDGKLHTKDGFKILDEWGVDAYPFTQERIQQLVHQSLHRASNQCLKSLLTTDTRDFLITPHGKEVKVADLKGKIVGLYFAAHWYHQCQTFTPVLADIYNQLKEQGAEFEIVFISSDEDRVSFENYHRTMPWLAVSYSDLKTKQLLNKTFEIEAIPGLIILDTQGKTMQTEAVELIYKYGVQAFPFTPERLAELQSEERARHASQTLEKLLVTNKRNYVIAPKGKQVSISSLTGKTVGLYFSAQWCFPCQKFTPRLVSVFNNLKETIKDGEGFEIIFISSDRHEAEFLSYYETMPWLALPYGDEKNKELSRYFDVRGIPCLVIVGPDGKTVTSEGRQLINLHWQRAYPFTVAHLAEIHKEMDEEAKSFPKTLRHTGHGHILHLVSANSGGGPYICCACDEQGSGWAYQCIQCGYEVHPMCMQVVEKEAEDHLKLHDNVQTN</sequence>
<evidence type="ECO:0000259" key="11">
    <source>
        <dbReference type="PROSITE" id="PS51352"/>
    </source>
</evidence>
<dbReference type="Gene3D" id="3.40.30.10">
    <property type="entry name" value="Glutaredoxin"/>
    <property type="match status" value="3"/>
</dbReference>
<proteinExistence type="inferred from homology"/>